<feature type="chain" id="PRO_5041217121" evidence="2">
    <location>
        <begin position="20"/>
        <end position="528"/>
    </location>
</feature>
<feature type="compositionally biased region" description="Pro residues" evidence="1">
    <location>
        <begin position="129"/>
        <end position="152"/>
    </location>
</feature>
<dbReference type="EMBL" id="CAUJNA010001035">
    <property type="protein sequence ID" value="CAJ1383619.1"/>
    <property type="molecule type" value="Genomic_DNA"/>
</dbReference>
<evidence type="ECO:0000256" key="1">
    <source>
        <dbReference type="SAM" id="MobiDB-lite"/>
    </source>
</evidence>
<sequence length="528" mass="58491">MAPKGSLSVILGILAGVACVLLTAPDTSLRTPVPALEVEQSSHATHGAPVLERVLLAQGALPALLVLPSMPPRHWTLHSWQECLSLLRANMERFADGRCHACHAEEGPELRGLEAQFHYQPQPQLPACTPTPPTPGAPAPAPAPPVEPPAPEPAVSTPKPAPYILNVGKNGLPVADTPRPKWLVKEDELVIDARPQPHGGMLIVQPVLMDAGGTWGKSKAERPRWLRAILATNRNHARLHGHVVILRWQPTQPQLTKWQKRQCSVNKLDERTCTKHNERENFNWEKHLMLHEYLVSPQNFSHVLMLDADAALVKHSIDILGGIARDMEKRNLDVFLTSEDWLLNGENRINGGFLMTRNTPWSQKLFQDTFQAHVKGPGGLRRWRIGLPAQECSSNEQICLNDVMSGSNKELVKGHMALESGVIYNRGGCTVKHCGEPISDPNMEAKGMKDERLQVLHFMGGSKHLAPEALCEGGKDYTGDGPKGYGCHKTAREQKAAMLERVQQSPRKTFWSPAERDELEARRCYAYD</sequence>
<feature type="signal peptide" evidence="2">
    <location>
        <begin position="1"/>
        <end position="19"/>
    </location>
</feature>
<feature type="region of interest" description="Disordered" evidence="1">
    <location>
        <begin position="122"/>
        <end position="157"/>
    </location>
</feature>
<proteinExistence type="predicted"/>
<dbReference type="AlphaFoldDB" id="A0AA36I9V0"/>
<dbReference type="PROSITE" id="PS51257">
    <property type="entry name" value="PROKAR_LIPOPROTEIN"/>
    <property type="match status" value="1"/>
</dbReference>
<evidence type="ECO:0000313" key="3">
    <source>
        <dbReference type="EMBL" id="CAJ1383619.1"/>
    </source>
</evidence>
<evidence type="ECO:0000313" key="4">
    <source>
        <dbReference type="Proteomes" id="UP001178507"/>
    </source>
</evidence>
<dbReference type="Gene3D" id="3.90.550.10">
    <property type="entry name" value="Spore Coat Polysaccharide Biosynthesis Protein SpsA, Chain A"/>
    <property type="match status" value="1"/>
</dbReference>
<evidence type="ECO:0000256" key="2">
    <source>
        <dbReference type="SAM" id="SignalP"/>
    </source>
</evidence>
<keyword evidence="4" id="KW-1185">Reference proteome</keyword>
<dbReference type="Proteomes" id="UP001178507">
    <property type="component" value="Unassembled WGS sequence"/>
</dbReference>
<dbReference type="InterPro" id="IPR029044">
    <property type="entry name" value="Nucleotide-diphossugar_trans"/>
</dbReference>
<name>A0AA36I9V0_9DINO</name>
<keyword evidence="2" id="KW-0732">Signal</keyword>
<gene>
    <name evidence="3" type="ORF">EVOR1521_LOCUS10706</name>
</gene>
<accession>A0AA36I9V0</accession>
<protein>
    <submittedName>
        <fullName evidence="3">Uncharacterized protein</fullName>
    </submittedName>
</protein>
<comment type="caution">
    <text evidence="3">The sequence shown here is derived from an EMBL/GenBank/DDBJ whole genome shotgun (WGS) entry which is preliminary data.</text>
</comment>
<organism evidence="3 4">
    <name type="scientific">Effrenium voratum</name>
    <dbReference type="NCBI Taxonomy" id="2562239"/>
    <lineage>
        <taxon>Eukaryota</taxon>
        <taxon>Sar</taxon>
        <taxon>Alveolata</taxon>
        <taxon>Dinophyceae</taxon>
        <taxon>Suessiales</taxon>
        <taxon>Symbiodiniaceae</taxon>
        <taxon>Effrenium</taxon>
    </lineage>
</organism>
<reference evidence="3" key="1">
    <citation type="submission" date="2023-08" db="EMBL/GenBank/DDBJ databases">
        <authorList>
            <person name="Chen Y."/>
            <person name="Shah S."/>
            <person name="Dougan E. K."/>
            <person name="Thang M."/>
            <person name="Chan C."/>
        </authorList>
    </citation>
    <scope>NUCLEOTIDE SEQUENCE</scope>
</reference>